<name>Q9HJ22_THEAC</name>
<dbReference type="Proteomes" id="UP000001024">
    <property type="component" value="Chromosome"/>
</dbReference>
<keyword evidence="2" id="KW-1185">Reference proteome</keyword>
<organism evidence="1 2">
    <name type="scientific">Thermoplasma acidophilum (strain ATCC 25905 / DSM 1728 / JCM 9062 / NBRC 15155 / AMRC-C165)</name>
    <dbReference type="NCBI Taxonomy" id="273075"/>
    <lineage>
        <taxon>Archaea</taxon>
        <taxon>Methanobacteriati</taxon>
        <taxon>Thermoplasmatota</taxon>
        <taxon>Thermoplasmata</taxon>
        <taxon>Thermoplasmatales</taxon>
        <taxon>Thermoplasmataceae</taxon>
        <taxon>Thermoplasma</taxon>
    </lineage>
</organism>
<accession>Q9HJ22</accession>
<protein>
    <submittedName>
        <fullName evidence="1">Uncharacterized protein</fullName>
    </submittedName>
</protein>
<gene>
    <name evidence="1" type="ordered locus">Ta1152</name>
</gene>
<dbReference type="EnsemblBacteria" id="CAC12277">
    <property type="protein sequence ID" value="CAC12277"/>
    <property type="gene ID" value="CAC12277"/>
</dbReference>
<sequence length="150" mass="17394">MILNSPASEYPYIMDEYQNDRDISESEAESLDRIVIKYMGSYRKIDVKIINVETGMEETAPLTMIDDFGGNAIYGGEISMFGLQWKIYSPPQYYERPVVNKWYYNEKVASILNETLREAVPGKIKNYFDIPHGCSAQGIRIYRNTYQSMK</sequence>
<proteinExistence type="predicted"/>
<evidence type="ECO:0000313" key="2">
    <source>
        <dbReference type="Proteomes" id="UP000001024"/>
    </source>
</evidence>
<dbReference type="InParanoid" id="Q9HJ22"/>
<dbReference type="HOGENOM" id="CLU_1736503_0_0_2"/>
<dbReference type="STRING" id="273075.gene:9572373"/>
<reference evidence="1 2" key="1">
    <citation type="journal article" date="2000" name="Nature">
        <title>The genome sequence of the thermoacidophilic scavenger Thermoplasma acidophilum.</title>
        <authorList>
            <person name="Ruepp A."/>
            <person name="Graml W."/>
            <person name="Santos-Martinez M.L."/>
            <person name="Koretke K.K."/>
            <person name="Volker C."/>
            <person name="Mewes H.W."/>
            <person name="Frishman D."/>
            <person name="Stocker S."/>
            <person name="Lupas A.N."/>
            <person name="Baumeister W."/>
        </authorList>
    </citation>
    <scope>NUCLEOTIDE SEQUENCE [LARGE SCALE GENOMIC DNA]</scope>
    <source>
        <strain evidence="2">ATCC 25905 / DSM 1728 / JCM 9062 / NBRC 15155 / AMRC-C165</strain>
    </source>
</reference>
<dbReference type="AlphaFoldDB" id="Q9HJ22"/>
<dbReference type="eggNOG" id="arCOG06972">
    <property type="taxonomic scope" value="Archaea"/>
</dbReference>
<dbReference type="EMBL" id="AL445066">
    <property type="protein sequence ID" value="CAC12277.1"/>
    <property type="molecule type" value="Genomic_DNA"/>
</dbReference>
<evidence type="ECO:0000313" key="1">
    <source>
        <dbReference type="EMBL" id="CAC12277.1"/>
    </source>
</evidence>
<dbReference type="PaxDb" id="273075-Ta1152"/>
<dbReference type="KEGG" id="tac:Ta1152"/>